<dbReference type="Gene3D" id="3.40.50.300">
    <property type="entry name" value="P-loop containing nucleotide triphosphate hydrolases"/>
    <property type="match status" value="2"/>
</dbReference>
<dbReference type="GO" id="GO:0003677">
    <property type="term" value="F:DNA binding"/>
    <property type="evidence" value="ECO:0007669"/>
    <property type="project" value="UniProtKB-KW"/>
</dbReference>
<accession>A0A841LAP3</accession>
<keyword evidence="14" id="KW-1185">Reference proteome</keyword>
<evidence type="ECO:0000256" key="6">
    <source>
        <dbReference type="ARBA" id="ARBA00023125"/>
    </source>
</evidence>
<evidence type="ECO:0000256" key="8">
    <source>
        <dbReference type="ARBA" id="ARBA00023235"/>
    </source>
</evidence>
<dbReference type="GO" id="GO:0004386">
    <property type="term" value="F:helicase activity"/>
    <property type="evidence" value="ECO:0007669"/>
    <property type="project" value="UniProtKB-KW"/>
</dbReference>
<comment type="caution">
    <text evidence="13">The sequence shown here is derived from an EMBL/GenBank/DDBJ whole genome shotgun (WGS) entry which is preliminary data.</text>
</comment>
<keyword evidence="2" id="KW-0227">DNA damage</keyword>
<keyword evidence="3 13" id="KW-0378">Hydrolase</keyword>
<evidence type="ECO:0000256" key="5">
    <source>
        <dbReference type="ARBA" id="ARBA00022840"/>
    </source>
</evidence>
<gene>
    <name evidence="13" type="ORF">FHS79_002912</name>
</gene>
<dbReference type="PANTHER" id="PTHR47962">
    <property type="entry name" value="ATP-DEPENDENT HELICASE LHR-RELATED-RELATED"/>
    <property type="match status" value="1"/>
</dbReference>
<dbReference type="InterPro" id="IPR014001">
    <property type="entry name" value="Helicase_ATP-bd"/>
</dbReference>
<evidence type="ECO:0000256" key="3">
    <source>
        <dbReference type="ARBA" id="ARBA00022801"/>
    </source>
</evidence>
<dbReference type="Pfam" id="PF00270">
    <property type="entry name" value="DEAD"/>
    <property type="match status" value="1"/>
</dbReference>
<comment type="similarity">
    <text evidence="9">Belongs to the Lhr helicase family. Lhr-Core subfamily.</text>
</comment>
<evidence type="ECO:0000256" key="4">
    <source>
        <dbReference type="ARBA" id="ARBA00022806"/>
    </source>
</evidence>
<dbReference type="PANTHER" id="PTHR47962:SF3">
    <property type="entry name" value="LARGE ATP-DEPENDENT HELICASE-RELATED PROTEIN"/>
    <property type="match status" value="1"/>
</dbReference>
<dbReference type="GO" id="GO:0005524">
    <property type="term" value="F:ATP binding"/>
    <property type="evidence" value="ECO:0007669"/>
    <property type="project" value="UniProtKB-KW"/>
</dbReference>
<dbReference type="PIRSF" id="PIRSF037307">
    <property type="entry name" value="Lhr-like_helic_prd"/>
    <property type="match status" value="1"/>
</dbReference>
<dbReference type="NCBIfam" id="TIGR04121">
    <property type="entry name" value="DEXH_lig_assoc"/>
    <property type="match status" value="1"/>
</dbReference>
<sequence length="778" mass="85109">MLDAAGRGEHSLLIAPTGAGKTLAGFLPTLAALTERPREGLHTLYVSPLKALAVDVQRNLLTPIAQAKLPISVETRTGDTSSDKKARQRQSPPNILLTTPESLALLLSYPQAETMFEGLESLIIDEIHAFATTKRGDQLALAMARLQRLAPGLRRIGLSATIADAMPFQSWLAPDTDPDSVRLVTCPQGAPPKIEILVPEDRIPWAGHNGRWAAAAVMRRIEAARLTIVFVNTRAVAELVFRDLWAENDSALPIGIHHGSLAPEARRKTEAAMAAGRLRAIVATASLDLGIDWGDVDLVIQMGAPKGAARLLQRTGRANHRLDEASHALIVPGNRFEYLEALAAQDAVTANDLDQEPFRPGSLDTLAQFIFARACAGAFMPDDLFEEVRLAAPYAGLTRGQFDAALDVIATGGYALRAYERYRRLTPQADGSLRLTHPRLAALHRLNAGTIVEAVTMNVRFGRRGRALGQVEEWFGSQLRIADTFMFAGQTLEVTGFDGPDIHVKMGRGTPSVPTYVGGRMPLSTNLANRVRGLLNTPERWPEMPPDVAEWLEIQRLRSTLPGLDDLLVETFPRDGRWFMVAYGFAGRPAHQTLGMLLTSRMERAGLMPLGFVASDYMIATWSLAEPTDLKPLFDPEILEDELAEWVAASPFLRRAFRETAIIGGLIERAQPGQHKTGKQLSVSSDLIYEVLRRHQPDHLLLTAAWNDARHKLTDLDRLATMLETAQHKLTHRRLPRVSPLAVPVLLEAGRESVPGASADTAILLEADALAREAMALD</sequence>
<dbReference type="Pfam" id="PF08494">
    <property type="entry name" value="DEAD_assoc"/>
    <property type="match status" value="1"/>
</dbReference>
<keyword evidence="5" id="KW-0067">ATP-binding</keyword>
<dbReference type="GO" id="GO:0006281">
    <property type="term" value="P:DNA repair"/>
    <property type="evidence" value="ECO:0007669"/>
    <property type="project" value="UniProtKB-KW"/>
</dbReference>
<keyword evidence="8" id="KW-0413">Isomerase</keyword>
<evidence type="ECO:0000256" key="7">
    <source>
        <dbReference type="ARBA" id="ARBA00023204"/>
    </source>
</evidence>
<evidence type="ECO:0000313" key="14">
    <source>
        <dbReference type="Proteomes" id="UP000538147"/>
    </source>
</evidence>
<dbReference type="InterPro" id="IPR027417">
    <property type="entry name" value="P-loop_NTPase"/>
</dbReference>
<dbReference type="SMART" id="SM00487">
    <property type="entry name" value="DEXDc"/>
    <property type="match status" value="1"/>
</dbReference>
<keyword evidence="6" id="KW-0238">DNA-binding</keyword>
<dbReference type="Pfam" id="PF00271">
    <property type="entry name" value="Helicase_C"/>
    <property type="match status" value="1"/>
</dbReference>
<dbReference type="PROSITE" id="PS51192">
    <property type="entry name" value="HELICASE_ATP_BIND_1"/>
    <property type="match status" value="1"/>
</dbReference>
<keyword evidence="1" id="KW-0547">Nucleotide-binding</keyword>
<dbReference type="InterPro" id="IPR001650">
    <property type="entry name" value="Helicase_C-like"/>
</dbReference>
<dbReference type="EC" id="3.6.4.-" evidence="13"/>
<protein>
    <submittedName>
        <fullName evidence="13">ATP-dependent Lhr-like helicase</fullName>
        <ecNumber evidence="13">3.6.4.-</ecNumber>
    </submittedName>
</protein>
<proteinExistence type="inferred from homology"/>
<evidence type="ECO:0000256" key="2">
    <source>
        <dbReference type="ARBA" id="ARBA00022763"/>
    </source>
</evidence>
<dbReference type="EMBL" id="JACIIV010000023">
    <property type="protein sequence ID" value="MBB6228721.1"/>
    <property type="molecule type" value="Genomic_DNA"/>
</dbReference>
<dbReference type="SUPFAM" id="SSF52540">
    <property type="entry name" value="P-loop containing nucleoside triphosphate hydrolases"/>
    <property type="match status" value="1"/>
</dbReference>
<feature type="domain" description="Helicase C-terminal" evidence="12">
    <location>
        <begin position="216"/>
        <end position="364"/>
    </location>
</feature>
<dbReference type="InterPro" id="IPR017170">
    <property type="entry name" value="Lhr-like"/>
</dbReference>
<evidence type="ECO:0000256" key="10">
    <source>
        <dbReference type="SAM" id="MobiDB-lite"/>
    </source>
</evidence>
<dbReference type="InterPro" id="IPR045628">
    <property type="entry name" value="Lhr_WH_dom"/>
</dbReference>
<dbReference type="AlphaFoldDB" id="A0A841LAP3"/>
<evidence type="ECO:0000313" key="13">
    <source>
        <dbReference type="EMBL" id="MBB6228721.1"/>
    </source>
</evidence>
<dbReference type="SMART" id="SM00490">
    <property type="entry name" value="HELICc"/>
    <property type="match status" value="1"/>
</dbReference>
<reference evidence="13 14" key="1">
    <citation type="submission" date="2020-08" db="EMBL/GenBank/DDBJ databases">
        <title>Genomic Encyclopedia of Type Strains, Phase IV (KMG-IV): sequencing the most valuable type-strain genomes for metagenomic binning, comparative biology and taxonomic classification.</title>
        <authorList>
            <person name="Goeker M."/>
        </authorList>
    </citation>
    <scope>NUCLEOTIDE SEQUENCE [LARGE SCALE GENOMIC DNA]</scope>
    <source>
        <strain evidence="13 14">DSM 102189</strain>
    </source>
</reference>
<dbReference type="Pfam" id="PF19306">
    <property type="entry name" value="WHD_Lhr"/>
    <property type="match status" value="1"/>
</dbReference>
<evidence type="ECO:0000259" key="12">
    <source>
        <dbReference type="PROSITE" id="PS51194"/>
    </source>
</evidence>
<evidence type="ECO:0000256" key="1">
    <source>
        <dbReference type="ARBA" id="ARBA00022741"/>
    </source>
</evidence>
<dbReference type="Proteomes" id="UP000538147">
    <property type="component" value="Unassembled WGS sequence"/>
</dbReference>
<evidence type="ECO:0000259" key="11">
    <source>
        <dbReference type="PROSITE" id="PS51192"/>
    </source>
</evidence>
<keyword evidence="7" id="KW-0234">DNA repair</keyword>
<dbReference type="InterPro" id="IPR011545">
    <property type="entry name" value="DEAD/DEAH_box_helicase_dom"/>
</dbReference>
<feature type="domain" description="Helicase ATP-binding" evidence="11">
    <location>
        <begin position="2"/>
        <end position="180"/>
    </location>
</feature>
<dbReference type="GO" id="GO:0016887">
    <property type="term" value="F:ATP hydrolysis activity"/>
    <property type="evidence" value="ECO:0007669"/>
    <property type="project" value="TreeGrafter"/>
</dbReference>
<dbReference type="InterPro" id="IPR052511">
    <property type="entry name" value="ATP-dep_Helicase"/>
</dbReference>
<organism evidence="13 14">
    <name type="scientific">Polymorphobacter multimanifer</name>
    <dbReference type="NCBI Taxonomy" id="1070431"/>
    <lineage>
        <taxon>Bacteria</taxon>
        <taxon>Pseudomonadati</taxon>
        <taxon>Pseudomonadota</taxon>
        <taxon>Alphaproteobacteria</taxon>
        <taxon>Sphingomonadales</taxon>
        <taxon>Sphingosinicellaceae</taxon>
        <taxon>Polymorphobacter</taxon>
    </lineage>
</organism>
<feature type="region of interest" description="Disordered" evidence="10">
    <location>
        <begin position="75"/>
        <end position="94"/>
    </location>
</feature>
<keyword evidence="4 13" id="KW-0347">Helicase</keyword>
<name>A0A841LAP3_9SPHN</name>
<dbReference type="PROSITE" id="PS51194">
    <property type="entry name" value="HELICASE_CTER"/>
    <property type="match status" value="1"/>
</dbReference>
<dbReference type="InterPro" id="IPR026362">
    <property type="entry name" value="DEXH_lig_assoc"/>
</dbReference>
<dbReference type="InterPro" id="IPR013701">
    <property type="entry name" value="Lhr-like_DEAD/DEAH_assoc"/>
</dbReference>
<evidence type="ECO:0000256" key="9">
    <source>
        <dbReference type="ARBA" id="ARBA00093467"/>
    </source>
</evidence>